<accession>A0A844GE78</accession>
<dbReference type="Pfam" id="PF11563">
    <property type="entry name" value="Protoglobin"/>
    <property type="match status" value="1"/>
</dbReference>
<sequence length="179" mass="20110">MTPSATPLEDNELETFLRIGHLSADDASLLAQLGPVVIPHLPKLTDHFYTQLLTDPQIAPHLEGRIDMLKATHVMWLQDLFCGDYGADFIARQEKIGFVHVKVKVPTLFVSSSMSFLRAEIPLLLEECADQLPEPLSECTGSVLRVLDLCHYLIDRAYFKQMMSVMGISRALLDRLMTV</sequence>
<dbReference type="RefSeq" id="WP_230369748.1">
    <property type="nucleotide sequence ID" value="NZ_WLYX01000001.1"/>
</dbReference>
<keyword evidence="3" id="KW-1185">Reference proteome</keyword>
<dbReference type="Gene3D" id="1.10.490.10">
    <property type="entry name" value="Globins"/>
    <property type="match status" value="1"/>
</dbReference>
<proteinExistence type="predicted"/>
<gene>
    <name evidence="2" type="ORF">GKE73_07190</name>
</gene>
<dbReference type="EMBL" id="WLYX01000001">
    <property type="protein sequence ID" value="MTD33044.1"/>
    <property type="molecule type" value="Genomic_DNA"/>
</dbReference>
<name>A0A844GE78_9NEIS</name>
<organism evidence="2 3">
    <name type="scientific">Paludibacterium denitrificans</name>
    <dbReference type="NCBI Taxonomy" id="2675226"/>
    <lineage>
        <taxon>Bacteria</taxon>
        <taxon>Pseudomonadati</taxon>
        <taxon>Pseudomonadota</taxon>
        <taxon>Betaproteobacteria</taxon>
        <taxon>Neisseriales</taxon>
        <taxon>Chromobacteriaceae</taxon>
        <taxon>Paludibacterium</taxon>
    </lineage>
</organism>
<dbReference type="InterPro" id="IPR044398">
    <property type="entry name" value="Globin-sensor_dom"/>
</dbReference>
<evidence type="ECO:0000313" key="2">
    <source>
        <dbReference type="EMBL" id="MTD33044.1"/>
    </source>
</evidence>
<feature type="domain" description="Globin-sensor" evidence="1">
    <location>
        <begin position="11"/>
        <end position="162"/>
    </location>
</feature>
<dbReference type="InterPro" id="IPR039379">
    <property type="entry name" value="Protoglobin_sensor_dom"/>
</dbReference>
<evidence type="ECO:0000259" key="1">
    <source>
        <dbReference type="Pfam" id="PF11563"/>
    </source>
</evidence>
<dbReference type="SUPFAM" id="SSF46458">
    <property type="entry name" value="Globin-like"/>
    <property type="match status" value="1"/>
</dbReference>
<comment type="caution">
    <text evidence="2">The sequence shown here is derived from an EMBL/GenBank/DDBJ whole genome shotgun (WGS) entry which is preliminary data.</text>
</comment>
<dbReference type="GO" id="GO:0020037">
    <property type="term" value="F:heme binding"/>
    <property type="evidence" value="ECO:0007669"/>
    <property type="project" value="InterPro"/>
</dbReference>
<dbReference type="AlphaFoldDB" id="A0A844GE78"/>
<dbReference type="GO" id="GO:0019825">
    <property type="term" value="F:oxygen binding"/>
    <property type="evidence" value="ECO:0007669"/>
    <property type="project" value="InterPro"/>
</dbReference>
<reference evidence="2 3" key="1">
    <citation type="submission" date="2019-11" db="EMBL/GenBank/DDBJ databases">
        <title>Draft genome sequence of Paludibacterium sp. dN18-1.</title>
        <authorList>
            <person name="Im W.-T."/>
        </authorList>
    </citation>
    <scope>NUCLEOTIDE SEQUENCE [LARGE SCALE GENOMIC DNA]</scope>
    <source>
        <strain evidence="3">dN 18-1</strain>
    </source>
</reference>
<dbReference type="InterPro" id="IPR012292">
    <property type="entry name" value="Globin/Proto"/>
</dbReference>
<dbReference type="Proteomes" id="UP000446658">
    <property type="component" value="Unassembled WGS sequence"/>
</dbReference>
<dbReference type="CDD" id="cd01068">
    <property type="entry name" value="globin_sensor"/>
    <property type="match status" value="1"/>
</dbReference>
<protein>
    <recommendedName>
        <fullName evidence="1">Globin-sensor domain-containing protein</fullName>
    </recommendedName>
</protein>
<dbReference type="InterPro" id="IPR009050">
    <property type="entry name" value="Globin-like_sf"/>
</dbReference>
<evidence type="ECO:0000313" key="3">
    <source>
        <dbReference type="Proteomes" id="UP000446658"/>
    </source>
</evidence>